<sequence>MAANPRRRAELVDATLSCLGQGGARALTHRAVDRWAGVPLGTTSNYFATRGDLVLAAAEGIFARLVPDPDRVQGVLDSQQGVAAVEEFVLDVVRRLTASRTLTLALYELRLEAARTPEVAAALNPFLARGREADAKFHQSAGLPGGAYEVQLLHHAINGLVLELLVRGDSLGDVESVVRDLVRRLLRA</sequence>
<keyword evidence="1 2" id="KW-0238">DNA-binding</keyword>
<protein>
    <submittedName>
        <fullName evidence="4">TetR family transcriptional regulator</fullName>
    </submittedName>
</protein>
<dbReference type="Proteomes" id="UP000216311">
    <property type="component" value="Unassembled WGS sequence"/>
</dbReference>
<dbReference type="InterPro" id="IPR009057">
    <property type="entry name" value="Homeodomain-like_sf"/>
</dbReference>
<comment type="caution">
    <text evidence="4">The sequence shown here is derived from an EMBL/GenBank/DDBJ whole genome shotgun (WGS) entry which is preliminary data.</text>
</comment>
<evidence type="ECO:0000313" key="4">
    <source>
        <dbReference type="EMBL" id="OYO25303.1"/>
    </source>
</evidence>
<feature type="DNA-binding region" description="H-T-H motif" evidence="2">
    <location>
        <begin position="28"/>
        <end position="47"/>
    </location>
</feature>
<dbReference type="GO" id="GO:0003677">
    <property type="term" value="F:DNA binding"/>
    <property type="evidence" value="ECO:0007669"/>
    <property type="project" value="UniProtKB-UniRule"/>
</dbReference>
<evidence type="ECO:0000313" key="5">
    <source>
        <dbReference type="Proteomes" id="UP000216311"/>
    </source>
</evidence>
<organism evidence="4 5">
    <name type="scientific">Enemella dayhoffiae</name>
    <dbReference type="NCBI Taxonomy" id="2016507"/>
    <lineage>
        <taxon>Bacteria</taxon>
        <taxon>Bacillati</taxon>
        <taxon>Actinomycetota</taxon>
        <taxon>Actinomycetes</taxon>
        <taxon>Propionibacteriales</taxon>
        <taxon>Propionibacteriaceae</taxon>
        <taxon>Enemella</taxon>
    </lineage>
</organism>
<dbReference type="PROSITE" id="PS50977">
    <property type="entry name" value="HTH_TETR_2"/>
    <property type="match status" value="1"/>
</dbReference>
<accession>A0A255HDZ3</accession>
<keyword evidence="5" id="KW-1185">Reference proteome</keyword>
<dbReference type="RefSeq" id="WP_094362513.1">
    <property type="nucleotide sequence ID" value="NZ_NMVQ01000001.1"/>
</dbReference>
<evidence type="ECO:0000259" key="3">
    <source>
        <dbReference type="PROSITE" id="PS50977"/>
    </source>
</evidence>
<dbReference type="SUPFAM" id="SSF46689">
    <property type="entry name" value="Homeodomain-like"/>
    <property type="match status" value="1"/>
</dbReference>
<evidence type="ECO:0000256" key="2">
    <source>
        <dbReference type="PROSITE-ProRule" id="PRU00335"/>
    </source>
</evidence>
<reference evidence="4 5" key="1">
    <citation type="submission" date="2017-07" db="EMBL/GenBank/DDBJ databases">
        <title>Draft whole genome sequences of clinical Proprionibacteriaceae strains.</title>
        <authorList>
            <person name="Bernier A.-M."/>
            <person name="Bernard K."/>
            <person name="Domingo M.-C."/>
        </authorList>
    </citation>
    <scope>NUCLEOTIDE SEQUENCE [LARGE SCALE GENOMIC DNA]</scope>
    <source>
        <strain evidence="4 5">NML 130396</strain>
    </source>
</reference>
<dbReference type="Pfam" id="PF17940">
    <property type="entry name" value="TetR_C_31"/>
    <property type="match status" value="1"/>
</dbReference>
<gene>
    <name evidence="4" type="ORF">CGZ93_02365</name>
</gene>
<feature type="domain" description="HTH tetR-type" evidence="3">
    <location>
        <begin position="5"/>
        <end position="65"/>
    </location>
</feature>
<dbReference type="OrthoDB" id="7506349at2"/>
<dbReference type="AlphaFoldDB" id="A0A255HDZ3"/>
<dbReference type="EMBL" id="NMVQ01000001">
    <property type="protein sequence ID" value="OYO25303.1"/>
    <property type="molecule type" value="Genomic_DNA"/>
</dbReference>
<dbReference type="Gene3D" id="1.10.357.10">
    <property type="entry name" value="Tetracycline Repressor, domain 2"/>
    <property type="match status" value="1"/>
</dbReference>
<name>A0A255HDZ3_9ACTN</name>
<dbReference type="InterPro" id="IPR001647">
    <property type="entry name" value="HTH_TetR"/>
</dbReference>
<evidence type="ECO:0000256" key="1">
    <source>
        <dbReference type="ARBA" id="ARBA00023125"/>
    </source>
</evidence>
<dbReference type="InterPro" id="IPR041583">
    <property type="entry name" value="TetR_C_31"/>
</dbReference>
<proteinExistence type="predicted"/>